<keyword evidence="5" id="KW-1185">Reference proteome</keyword>
<comment type="subcellular location">
    <subcellularLocation>
        <location evidence="1">Periplasm</location>
    </subcellularLocation>
</comment>
<dbReference type="Proteomes" id="UP000289411">
    <property type="component" value="Unassembled WGS sequence"/>
</dbReference>
<evidence type="ECO:0000256" key="2">
    <source>
        <dbReference type="ARBA" id="ARBA00008520"/>
    </source>
</evidence>
<comment type="similarity">
    <text evidence="2">Belongs to the bacterial solute-binding protein 1 family.</text>
</comment>
<dbReference type="Gene3D" id="3.40.190.10">
    <property type="entry name" value="Periplasmic binding protein-like II"/>
    <property type="match status" value="1"/>
</dbReference>
<dbReference type="EMBL" id="QYBC01000007">
    <property type="protein sequence ID" value="RYB05371.1"/>
    <property type="molecule type" value="Genomic_DNA"/>
</dbReference>
<dbReference type="SUPFAM" id="SSF53850">
    <property type="entry name" value="Periplasmic binding protein-like II"/>
    <property type="match status" value="1"/>
</dbReference>
<dbReference type="OrthoDB" id="2515046at2"/>
<dbReference type="PANTHER" id="PTHR43649:SF12">
    <property type="entry name" value="DIACETYLCHITOBIOSE BINDING PROTEIN DASA"/>
    <property type="match status" value="1"/>
</dbReference>
<accession>A0A4Q2RCX5</accession>
<evidence type="ECO:0000256" key="1">
    <source>
        <dbReference type="ARBA" id="ARBA00004418"/>
    </source>
</evidence>
<sequence>MTAPALAADKPSGTITVWGWNIAAEALEHIVPAFNAEHPGVTVKVVNMGHSDLHDRVAADCAAGGTDMPDVTIVENQEAGLLWNRFPACFADMKPLGYDAYANKFPAFKQLDLQADGKVFAMPWDSGPVTVFYRRDLYKQAGIDPQAIATWDDFIAAGKKLSAATGGKVKMATIYKGTDDEWFRMLAVQNGCYYFSDDGRSITVARPGCAKALAKVKDVWDAGILNVGGWDEQIQFDKTGAAASQLYGGWYEGTIRSNDADQSGRWGVYPMPAFEAGGRRASNIGGSSLAIAATANKPAAWAFVSYALGTDAGQISMMKYRGLVPALLSAVDDPYVKQDQPFWGGQKVWADMLETLPRIVPYNATPYFTDARGVMKVVVNDYLDGRYKTADEALRVAADQIAGASGLPVAP</sequence>
<comment type="caution">
    <text evidence="4">The sequence shown here is derived from an EMBL/GenBank/DDBJ whole genome shotgun (WGS) entry which is preliminary data.</text>
</comment>
<dbReference type="PANTHER" id="PTHR43649">
    <property type="entry name" value="ARABINOSE-BINDING PROTEIN-RELATED"/>
    <property type="match status" value="1"/>
</dbReference>
<dbReference type="AlphaFoldDB" id="A0A4Q2RCX5"/>
<evidence type="ECO:0000313" key="5">
    <source>
        <dbReference type="Proteomes" id="UP000289411"/>
    </source>
</evidence>
<dbReference type="Pfam" id="PF01547">
    <property type="entry name" value="SBP_bac_1"/>
    <property type="match status" value="1"/>
</dbReference>
<evidence type="ECO:0000313" key="4">
    <source>
        <dbReference type="EMBL" id="RYB05371.1"/>
    </source>
</evidence>
<reference evidence="4 5" key="2">
    <citation type="submission" date="2019-02" db="EMBL/GenBank/DDBJ databases">
        <title>'Lichenibacterium ramalinii' gen. nov. sp. nov., 'Lichenibacterium minor' gen. nov. sp. nov.</title>
        <authorList>
            <person name="Pankratov T."/>
        </authorList>
    </citation>
    <scope>NUCLEOTIDE SEQUENCE [LARGE SCALE GENOMIC DNA]</scope>
    <source>
        <strain evidence="4 5">RmlP001</strain>
    </source>
</reference>
<reference evidence="4 5" key="1">
    <citation type="submission" date="2018-09" db="EMBL/GenBank/DDBJ databases">
        <authorList>
            <person name="Grouzdev D.S."/>
            <person name="Krutkina M.S."/>
        </authorList>
    </citation>
    <scope>NUCLEOTIDE SEQUENCE [LARGE SCALE GENOMIC DNA]</scope>
    <source>
        <strain evidence="4 5">RmlP001</strain>
    </source>
</reference>
<gene>
    <name evidence="4" type="ORF">D3272_09775</name>
</gene>
<dbReference type="InterPro" id="IPR050490">
    <property type="entry name" value="Bact_solute-bd_prot1"/>
</dbReference>
<proteinExistence type="inferred from homology"/>
<dbReference type="InterPro" id="IPR006059">
    <property type="entry name" value="SBP"/>
</dbReference>
<dbReference type="GO" id="GO:0042597">
    <property type="term" value="C:periplasmic space"/>
    <property type="evidence" value="ECO:0007669"/>
    <property type="project" value="UniProtKB-SubCell"/>
</dbReference>
<protein>
    <submittedName>
        <fullName evidence="4">Extracellular solute-binding protein</fullName>
    </submittedName>
</protein>
<evidence type="ECO:0000256" key="3">
    <source>
        <dbReference type="ARBA" id="ARBA00022764"/>
    </source>
</evidence>
<organism evidence="4 5">
    <name type="scientific">Lichenibacterium ramalinae</name>
    <dbReference type="NCBI Taxonomy" id="2316527"/>
    <lineage>
        <taxon>Bacteria</taxon>
        <taxon>Pseudomonadati</taxon>
        <taxon>Pseudomonadota</taxon>
        <taxon>Alphaproteobacteria</taxon>
        <taxon>Hyphomicrobiales</taxon>
        <taxon>Lichenihabitantaceae</taxon>
        <taxon>Lichenibacterium</taxon>
    </lineage>
</organism>
<name>A0A4Q2RCX5_9HYPH</name>
<keyword evidence="3" id="KW-0574">Periplasm</keyword>